<accession>A0A1H4Q7A1</accession>
<dbReference type="InterPro" id="IPR006311">
    <property type="entry name" value="TAT_signal"/>
</dbReference>
<comment type="similarity">
    <text evidence="2">Belongs to the bacterial solute-binding protein SsuA/TauA family.</text>
</comment>
<dbReference type="PANTHER" id="PTHR30024">
    <property type="entry name" value="ALIPHATIC SULFONATES-BINDING PROTEIN-RELATED"/>
    <property type="match status" value="1"/>
</dbReference>
<dbReference type="SUPFAM" id="SSF53850">
    <property type="entry name" value="Periplasmic binding protein-like II"/>
    <property type="match status" value="1"/>
</dbReference>
<dbReference type="AlphaFoldDB" id="A0A1H4Q7A1"/>
<comment type="subcellular location">
    <subcellularLocation>
        <location evidence="1">Periplasm</location>
    </subcellularLocation>
</comment>
<dbReference type="GO" id="GO:0042597">
    <property type="term" value="C:periplasmic space"/>
    <property type="evidence" value="ECO:0007669"/>
    <property type="project" value="UniProtKB-SubCell"/>
</dbReference>
<keyword evidence="7" id="KW-1185">Reference proteome</keyword>
<dbReference type="RefSeq" id="WP_007007349.1">
    <property type="nucleotide sequence ID" value="NZ_FNSL01000002.1"/>
</dbReference>
<gene>
    <name evidence="6" type="ORF">SAMN05216452_3961</name>
</gene>
<protein>
    <submittedName>
        <fullName evidence="6">NitT/TauT family transport system substrate-binding protein</fullName>
    </submittedName>
</protein>
<reference evidence="7" key="1">
    <citation type="submission" date="2016-10" db="EMBL/GenBank/DDBJ databases">
        <authorList>
            <person name="Varghese N."/>
            <person name="Submissions S."/>
        </authorList>
    </citation>
    <scope>NUCLEOTIDE SEQUENCE [LARGE SCALE GENOMIC DNA]</scope>
    <source>
        <strain evidence="7">ES.061</strain>
    </source>
</reference>
<proteinExistence type="inferred from homology"/>
<dbReference type="PROSITE" id="PS51318">
    <property type="entry name" value="TAT"/>
    <property type="match status" value="1"/>
</dbReference>
<dbReference type="Pfam" id="PF09084">
    <property type="entry name" value="NMT1"/>
    <property type="match status" value="1"/>
</dbReference>
<evidence type="ECO:0000256" key="3">
    <source>
        <dbReference type="ARBA" id="ARBA00022729"/>
    </source>
</evidence>
<evidence type="ECO:0000256" key="1">
    <source>
        <dbReference type="ARBA" id="ARBA00004418"/>
    </source>
</evidence>
<feature type="signal peptide" evidence="4">
    <location>
        <begin position="1"/>
        <end position="28"/>
    </location>
</feature>
<dbReference type="InterPro" id="IPR015168">
    <property type="entry name" value="SsuA/THI5"/>
</dbReference>
<evidence type="ECO:0000256" key="4">
    <source>
        <dbReference type="SAM" id="SignalP"/>
    </source>
</evidence>
<dbReference type="GO" id="GO:0042918">
    <property type="term" value="P:alkanesulfonate transmembrane transport"/>
    <property type="evidence" value="ECO:0007669"/>
    <property type="project" value="TreeGrafter"/>
</dbReference>
<evidence type="ECO:0000259" key="5">
    <source>
        <dbReference type="Pfam" id="PF09084"/>
    </source>
</evidence>
<dbReference type="EMBL" id="FNSL01000002">
    <property type="protein sequence ID" value="SEC15408.1"/>
    <property type="molecule type" value="Genomic_DNA"/>
</dbReference>
<name>A0A1H4Q7A1_9HYPH</name>
<organism evidence="6 7">
    <name type="scientific">Nitratireductor aquibiodomus</name>
    <dbReference type="NCBI Taxonomy" id="204799"/>
    <lineage>
        <taxon>Bacteria</taxon>
        <taxon>Pseudomonadati</taxon>
        <taxon>Pseudomonadota</taxon>
        <taxon>Alphaproteobacteria</taxon>
        <taxon>Hyphomicrobiales</taxon>
        <taxon>Phyllobacteriaceae</taxon>
        <taxon>Nitratireductor</taxon>
    </lineage>
</organism>
<evidence type="ECO:0000313" key="7">
    <source>
        <dbReference type="Proteomes" id="UP000199064"/>
    </source>
</evidence>
<sequence length="339" mass="36770">MLSVSRRVLMAAAFAAALTPAAALPVRAQDLPEIEFLYSPFADYAPFFVAEDLGYFEEFGVDVTLSPKGNTAETIQMLASGNIEAGAATWASSLFNALDRGATVSIIATMARMPDTVPSPSPFMVSQKAWDEGIRTVADLKGKRIGIPGPGGFGMYSVAKALEKGGLTIEDVEAVYLPPPATAAAFANGGLEAGWSIEPFAHQLEKQGLGRRLVEDHTFGTELGLIAFNQDFVEENEDAVVRFVAAYLKAARQLDNGGWQDDRILEIVSNYTGTEPDALRGIPYTVRSEDGAIDMESVREQEEFFRQRGALEYEGLSDIDGVYRRDLLQRANDLLASKK</sequence>
<feature type="domain" description="SsuA/THI5-like" evidence="5">
    <location>
        <begin position="43"/>
        <end position="252"/>
    </location>
</feature>
<evidence type="ECO:0000256" key="2">
    <source>
        <dbReference type="ARBA" id="ARBA00010742"/>
    </source>
</evidence>
<dbReference type="Proteomes" id="UP000199064">
    <property type="component" value="Unassembled WGS sequence"/>
</dbReference>
<dbReference type="Gene3D" id="3.40.190.10">
    <property type="entry name" value="Periplasmic binding protein-like II"/>
    <property type="match status" value="2"/>
</dbReference>
<dbReference type="PANTHER" id="PTHR30024:SF47">
    <property type="entry name" value="TAURINE-BINDING PERIPLASMIC PROTEIN"/>
    <property type="match status" value="1"/>
</dbReference>
<keyword evidence="3 4" id="KW-0732">Signal</keyword>
<feature type="chain" id="PRO_5011702558" evidence="4">
    <location>
        <begin position="29"/>
        <end position="339"/>
    </location>
</feature>
<evidence type="ECO:0000313" key="6">
    <source>
        <dbReference type="EMBL" id="SEC15408.1"/>
    </source>
</evidence>